<dbReference type="EMBL" id="CZAU01000011">
    <property type="protein sequence ID" value="CUP41729.1"/>
    <property type="molecule type" value="Genomic_DNA"/>
</dbReference>
<evidence type="ECO:0000313" key="3">
    <source>
        <dbReference type="EMBL" id="CUP41729.1"/>
    </source>
</evidence>
<protein>
    <submittedName>
        <fullName evidence="3">Cystine transporter subunit</fullName>
    </submittedName>
</protein>
<proteinExistence type="predicted"/>
<evidence type="ECO:0000256" key="1">
    <source>
        <dbReference type="SAM" id="SignalP"/>
    </source>
</evidence>
<sequence length="83" mass="9420">MKKRKIFTVVLIFSMLMATLAGCDKADKVSDTTKKTVIKIGSDNYPPYNFLNEDGIPTGIDVELATEAFRRMGYRTEIVQINW</sequence>
<evidence type="ECO:0000259" key="2">
    <source>
        <dbReference type="Pfam" id="PF00497"/>
    </source>
</evidence>
<dbReference type="Proteomes" id="UP000095564">
    <property type="component" value="Unassembled WGS sequence"/>
</dbReference>
<dbReference type="InterPro" id="IPR001638">
    <property type="entry name" value="Solute-binding_3/MltF_N"/>
</dbReference>
<gene>
    <name evidence="3" type="ORF">ERS852520_01296</name>
</gene>
<name>A0A174N702_ANAHA</name>
<evidence type="ECO:0000313" key="4">
    <source>
        <dbReference type="Proteomes" id="UP000095564"/>
    </source>
</evidence>
<dbReference type="SUPFAM" id="SSF53850">
    <property type="entry name" value="Periplasmic binding protein-like II"/>
    <property type="match status" value="1"/>
</dbReference>
<reference evidence="3 4" key="1">
    <citation type="submission" date="2015-09" db="EMBL/GenBank/DDBJ databases">
        <authorList>
            <consortium name="Pathogen Informatics"/>
        </authorList>
    </citation>
    <scope>NUCLEOTIDE SEQUENCE [LARGE SCALE GENOMIC DNA]</scope>
    <source>
        <strain evidence="3 4">2789STDY5834908</strain>
    </source>
</reference>
<keyword evidence="1" id="KW-0732">Signal</keyword>
<feature type="signal peptide" evidence="1">
    <location>
        <begin position="1"/>
        <end position="21"/>
    </location>
</feature>
<dbReference type="Pfam" id="PF00497">
    <property type="entry name" value="SBP_bac_3"/>
    <property type="match status" value="1"/>
</dbReference>
<organism evidence="3 4">
    <name type="scientific">Anaerostipes hadrus</name>
    <dbReference type="NCBI Taxonomy" id="649756"/>
    <lineage>
        <taxon>Bacteria</taxon>
        <taxon>Bacillati</taxon>
        <taxon>Bacillota</taxon>
        <taxon>Clostridia</taxon>
        <taxon>Lachnospirales</taxon>
        <taxon>Lachnospiraceae</taxon>
        <taxon>Anaerostipes</taxon>
    </lineage>
</organism>
<feature type="chain" id="PRO_5039311471" evidence="1">
    <location>
        <begin position="22"/>
        <end position="83"/>
    </location>
</feature>
<dbReference type="PROSITE" id="PS51257">
    <property type="entry name" value="PROKAR_LIPOPROTEIN"/>
    <property type="match status" value="1"/>
</dbReference>
<feature type="domain" description="Solute-binding protein family 3/N-terminal" evidence="2">
    <location>
        <begin position="38"/>
        <end position="83"/>
    </location>
</feature>
<dbReference type="AlphaFoldDB" id="A0A174N702"/>
<accession>A0A174N702</accession>
<dbReference type="Gene3D" id="3.40.190.10">
    <property type="entry name" value="Periplasmic binding protein-like II"/>
    <property type="match status" value="1"/>
</dbReference>